<sequence>MSSITEPPEHLSSEGANDADPDIVLVEWPPSPPPPMVRVPSDLFKQNHGAQVTIHGKDITRRYNMNKTATITRERAGKSYLGNLGRLWACLEKAKGEYWYYADGLQAMNISLKGRTTIHLDTGHAFCGKVRDQVCTKFYLVQDSIDQSGTPVYRARLFMSGDEAMQHILTDAENESIGTIGSYIVVDEGAEVDRLHSQILGGEVVWV</sequence>
<evidence type="ECO:0000313" key="2">
    <source>
        <dbReference type="EMBL" id="KAF2801446.1"/>
    </source>
</evidence>
<dbReference type="OrthoDB" id="3960829at2759"/>
<dbReference type="Proteomes" id="UP000504636">
    <property type="component" value="Unplaced"/>
</dbReference>
<dbReference type="RefSeq" id="XP_033568410.1">
    <property type="nucleotide sequence ID" value="XM_033724051.1"/>
</dbReference>
<gene>
    <name evidence="2 4" type="ORF">BDZ99DRAFT_504580</name>
</gene>
<reference evidence="2 4" key="1">
    <citation type="journal article" date="2020" name="Stud. Mycol.">
        <title>101 Dothideomycetes genomes: a test case for predicting lifestyles and emergence of pathogens.</title>
        <authorList>
            <person name="Haridas S."/>
            <person name="Albert R."/>
            <person name="Binder M."/>
            <person name="Bloem J."/>
            <person name="Labutti K."/>
            <person name="Salamov A."/>
            <person name="Andreopoulos B."/>
            <person name="Baker S."/>
            <person name="Barry K."/>
            <person name="Bills G."/>
            <person name="Bluhm B."/>
            <person name="Cannon C."/>
            <person name="Castanera R."/>
            <person name="Culley D."/>
            <person name="Daum C."/>
            <person name="Ezra D."/>
            <person name="Gonzalez J."/>
            <person name="Henrissat B."/>
            <person name="Kuo A."/>
            <person name="Liang C."/>
            <person name="Lipzen A."/>
            <person name="Lutzoni F."/>
            <person name="Magnuson J."/>
            <person name="Mondo S."/>
            <person name="Nolan M."/>
            <person name="Ohm R."/>
            <person name="Pangilinan J."/>
            <person name="Park H.-J."/>
            <person name="Ramirez L."/>
            <person name="Alfaro M."/>
            <person name="Sun H."/>
            <person name="Tritt A."/>
            <person name="Yoshinaga Y."/>
            <person name="Zwiers L.-H."/>
            <person name="Turgeon B."/>
            <person name="Goodwin S."/>
            <person name="Spatafora J."/>
            <person name="Crous P."/>
            <person name="Grigoriev I."/>
        </authorList>
    </citation>
    <scope>NUCLEOTIDE SEQUENCE</scope>
    <source>
        <strain evidence="2 4">CBS 304.34</strain>
    </source>
</reference>
<reference evidence="4" key="2">
    <citation type="submission" date="2020-04" db="EMBL/GenBank/DDBJ databases">
        <authorList>
            <consortium name="NCBI Genome Project"/>
        </authorList>
    </citation>
    <scope>NUCLEOTIDE SEQUENCE</scope>
    <source>
        <strain evidence="4">CBS 304.34</strain>
    </source>
</reference>
<evidence type="ECO:0000313" key="4">
    <source>
        <dbReference type="RefSeq" id="XP_033568410.1"/>
    </source>
</evidence>
<reference evidence="4" key="3">
    <citation type="submission" date="2025-04" db="UniProtKB">
        <authorList>
            <consortium name="RefSeq"/>
        </authorList>
    </citation>
    <scope>IDENTIFICATION</scope>
    <source>
        <strain evidence="4">CBS 304.34</strain>
    </source>
</reference>
<proteinExistence type="predicted"/>
<dbReference type="GeneID" id="54464944"/>
<accession>A0A6A6XY16</accession>
<evidence type="ECO:0000313" key="3">
    <source>
        <dbReference type="Proteomes" id="UP000504636"/>
    </source>
</evidence>
<dbReference type="AlphaFoldDB" id="A0A6A6XY16"/>
<evidence type="ECO:0000256" key="1">
    <source>
        <dbReference type="SAM" id="MobiDB-lite"/>
    </source>
</evidence>
<organism evidence="2">
    <name type="scientific">Mytilinidion resinicola</name>
    <dbReference type="NCBI Taxonomy" id="574789"/>
    <lineage>
        <taxon>Eukaryota</taxon>
        <taxon>Fungi</taxon>
        <taxon>Dikarya</taxon>
        <taxon>Ascomycota</taxon>
        <taxon>Pezizomycotina</taxon>
        <taxon>Dothideomycetes</taxon>
        <taxon>Pleosporomycetidae</taxon>
        <taxon>Mytilinidiales</taxon>
        <taxon>Mytilinidiaceae</taxon>
        <taxon>Mytilinidion</taxon>
    </lineage>
</organism>
<keyword evidence="3" id="KW-1185">Reference proteome</keyword>
<protein>
    <submittedName>
        <fullName evidence="2 4">Uncharacterized protein</fullName>
    </submittedName>
</protein>
<feature type="region of interest" description="Disordered" evidence="1">
    <location>
        <begin position="1"/>
        <end position="22"/>
    </location>
</feature>
<name>A0A6A6XY16_9PEZI</name>
<dbReference type="EMBL" id="MU003730">
    <property type="protein sequence ID" value="KAF2801446.1"/>
    <property type="molecule type" value="Genomic_DNA"/>
</dbReference>